<feature type="domain" description="Metallo-beta-lactamase" evidence="7">
    <location>
        <begin position="511"/>
        <end position="692"/>
    </location>
</feature>
<dbReference type="NCBIfam" id="TIGR00360">
    <property type="entry name" value="ComEC_N-term"/>
    <property type="match status" value="1"/>
</dbReference>
<feature type="transmembrane region" description="Helical" evidence="6">
    <location>
        <begin position="260"/>
        <end position="280"/>
    </location>
</feature>
<feature type="transmembrane region" description="Helical" evidence="6">
    <location>
        <begin position="367"/>
        <end position="386"/>
    </location>
</feature>
<dbReference type="Pfam" id="PF00753">
    <property type="entry name" value="Lactamase_B"/>
    <property type="match status" value="1"/>
</dbReference>
<comment type="caution">
    <text evidence="8">The sequence shown here is derived from an EMBL/GenBank/DDBJ whole genome shotgun (WGS) entry which is preliminary data.</text>
</comment>
<dbReference type="SUPFAM" id="SSF56281">
    <property type="entry name" value="Metallo-hydrolase/oxidoreductase"/>
    <property type="match status" value="1"/>
</dbReference>
<sequence>MPLSINHVALCAIAGILPLGFLPALPAATTLYGIVLAGWLLWLTRAPGCRLAAITLAAFAWGCLCATQILQQTSVLSQPRAIVRAHIVSIHHADSTRSRAVIKITQAGGARVFPPVYAAVSWQSLPERWCAGQRWKMMIKLRPQHSRLNEGGFDSQRWAVANHQPLVGRVIKAKVEDARCGLRQRLIDSAAGRFTDLSWPAILLALAFGESRGMPEELRLLLQQTGTAHLMAISGLHISLAALFGWLVARGGQFFLPLRLVSPVLPLAVSWLSAAGYVWISGVNFPAVRALLALSLWILLRMRGVHCGAWQVWLWCVALILVTDPLSVLSSSLWLSCLAVAALVFWFQWAPLPPRFQSGLRWAWLRWLHLQCGMTLLLLPLQWGLFHGVNPLSLPANLWAVPLVSFITTPLILAAICLGMLPAVSRLLWYLADQSLTLVFWPLAPLQQGWRELAETGILCSIGGWLAVIIWRFGWWHTYRLNIVVLAALLLAPRDRADRPRWRVDMLDVGHGLAVSVERDGKALLYDTGAGWQGGDIGKAEIVPYLAWRGLTPEGIFLSHSHQDHIGGLGTLKRLFPGVPVSSSYRSPGHLPCLRGQQWHWQGLRFSVLWPPGQVKKAGNDDSCVIKIEDGTFSILLTGDIEAPAERALLKTARARLRADILQVPHHGSKTSSTRAFLRAVRPTAALASAGRFSPWRLPAPAIRERYRREGVTWHDTARSGQVSIHFYDTHWMIKGYREQIMPRWYHQWFGVQADNE</sequence>
<evidence type="ECO:0000313" key="9">
    <source>
        <dbReference type="Proteomes" id="UP000461443"/>
    </source>
</evidence>
<gene>
    <name evidence="8" type="ORF">GRH90_09190</name>
</gene>
<keyword evidence="3 6" id="KW-0812">Transmembrane</keyword>
<dbReference type="NCBIfam" id="NF008580">
    <property type="entry name" value="PRK11539.1"/>
    <property type="match status" value="1"/>
</dbReference>
<keyword evidence="5 6" id="KW-0472">Membrane</keyword>
<dbReference type="InterPro" id="IPR035681">
    <property type="entry name" value="ComA-like_MBL"/>
</dbReference>
<dbReference type="Pfam" id="PF03772">
    <property type="entry name" value="Competence"/>
    <property type="match status" value="1"/>
</dbReference>
<protein>
    <submittedName>
        <fullName evidence="8">ComEC family protein</fullName>
    </submittedName>
</protein>
<dbReference type="InterPro" id="IPR052159">
    <property type="entry name" value="Competence_DNA_uptake"/>
</dbReference>
<name>A0A845SHR5_9GAMM</name>
<dbReference type="AlphaFoldDB" id="A0A845SHR5"/>
<evidence type="ECO:0000256" key="6">
    <source>
        <dbReference type="SAM" id="Phobius"/>
    </source>
</evidence>
<evidence type="ECO:0000256" key="3">
    <source>
        <dbReference type="ARBA" id="ARBA00022692"/>
    </source>
</evidence>
<reference evidence="8 9" key="2">
    <citation type="submission" date="2020-02" db="EMBL/GenBank/DDBJ databases">
        <title>The new genus of Enterobacteriales.</title>
        <authorList>
            <person name="Kim I.S."/>
        </authorList>
    </citation>
    <scope>NUCLEOTIDE SEQUENCE [LARGE SCALE GENOMIC DNA]</scope>
    <source>
        <strain evidence="8 9">SAP-6</strain>
    </source>
</reference>
<feature type="transmembrane region" description="Helical" evidence="6">
    <location>
        <begin position="51"/>
        <end position="70"/>
    </location>
</feature>
<feature type="transmembrane region" description="Helical" evidence="6">
    <location>
        <begin position="398"/>
        <end position="421"/>
    </location>
</feature>
<evidence type="ECO:0000313" key="8">
    <source>
        <dbReference type="EMBL" id="NDL62922.1"/>
    </source>
</evidence>
<dbReference type="NCBIfam" id="TIGR00361">
    <property type="entry name" value="ComEC_Rec2"/>
    <property type="match status" value="1"/>
</dbReference>
<evidence type="ECO:0000256" key="1">
    <source>
        <dbReference type="ARBA" id="ARBA00004651"/>
    </source>
</evidence>
<dbReference type="PANTHER" id="PTHR30619">
    <property type="entry name" value="DNA INTERNALIZATION/COMPETENCE PROTEIN COMEC/REC2"/>
    <property type="match status" value="1"/>
</dbReference>
<keyword evidence="4 6" id="KW-1133">Transmembrane helix</keyword>
<dbReference type="InterPro" id="IPR004797">
    <property type="entry name" value="Competence_ComEC/Rec2"/>
</dbReference>
<dbReference type="CDD" id="cd07731">
    <property type="entry name" value="ComA-like_MBL-fold"/>
    <property type="match status" value="1"/>
</dbReference>
<evidence type="ECO:0000256" key="4">
    <source>
        <dbReference type="ARBA" id="ARBA00022989"/>
    </source>
</evidence>
<dbReference type="PANTHER" id="PTHR30619:SF1">
    <property type="entry name" value="RECOMBINATION PROTEIN 2"/>
    <property type="match status" value="1"/>
</dbReference>
<comment type="subcellular location">
    <subcellularLocation>
        <location evidence="1">Cell membrane</location>
        <topology evidence="1">Multi-pass membrane protein</topology>
    </subcellularLocation>
</comment>
<dbReference type="Pfam" id="PF13567">
    <property type="entry name" value="DUF4131"/>
    <property type="match status" value="1"/>
</dbReference>
<feature type="transmembrane region" description="Helical" evidence="6">
    <location>
        <begin position="228"/>
        <end position="248"/>
    </location>
</feature>
<evidence type="ECO:0000256" key="5">
    <source>
        <dbReference type="ARBA" id="ARBA00023136"/>
    </source>
</evidence>
<dbReference type="InterPro" id="IPR025405">
    <property type="entry name" value="DUF4131"/>
</dbReference>
<dbReference type="EMBL" id="WUBS01000005">
    <property type="protein sequence ID" value="NDL62922.1"/>
    <property type="molecule type" value="Genomic_DNA"/>
</dbReference>
<dbReference type="InterPro" id="IPR036866">
    <property type="entry name" value="RibonucZ/Hydroxyglut_hydro"/>
</dbReference>
<feature type="transmembrane region" description="Helical" evidence="6">
    <location>
        <begin position="453"/>
        <end position="471"/>
    </location>
</feature>
<proteinExistence type="predicted"/>
<dbReference type="GO" id="GO:0030420">
    <property type="term" value="P:establishment of competence for transformation"/>
    <property type="evidence" value="ECO:0007669"/>
    <property type="project" value="InterPro"/>
</dbReference>
<dbReference type="InterPro" id="IPR004477">
    <property type="entry name" value="ComEC_N"/>
</dbReference>
<organism evidence="8 9">
    <name type="scientific">Acerihabitans arboris</name>
    <dbReference type="NCBI Taxonomy" id="2691583"/>
    <lineage>
        <taxon>Bacteria</taxon>
        <taxon>Pseudomonadati</taxon>
        <taxon>Pseudomonadota</taxon>
        <taxon>Gammaproteobacteria</taxon>
        <taxon>Enterobacterales</taxon>
        <taxon>Pectobacteriaceae</taxon>
        <taxon>Acerihabitans</taxon>
    </lineage>
</organism>
<reference evidence="8 9" key="1">
    <citation type="submission" date="2019-12" db="EMBL/GenBank/DDBJ databases">
        <authorList>
            <person name="Lee S.D."/>
        </authorList>
    </citation>
    <scope>NUCLEOTIDE SEQUENCE [LARGE SCALE GENOMIC DNA]</scope>
    <source>
        <strain evidence="8 9">SAP-6</strain>
    </source>
</reference>
<dbReference type="Gene3D" id="3.60.15.10">
    <property type="entry name" value="Ribonuclease Z/Hydroxyacylglutathione hydrolase-like"/>
    <property type="match status" value="1"/>
</dbReference>
<feature type="transmembrane region" description="Helical" evidence="6">
    <location>
        <begin position="286"/>
        <end position="302"/>
    </location>
</feature>
<dbReference type="InterPro" id="IPR001279">
    <property type="entry name" value="Metallo-B-lactamas"/>
</dbReference>
<evidence type="ECO:0000256" key="2">
    <source>
        <dbReference type="ARBA" id="ARBA00022475"/>
    </source>
</evidence>
<keyword evidence="9" id="KW-1185">Reference proteome</keyword>
<dbReference type="Proteomes" id="UP000461443">
    <property type="component" value="Unassembled WGS sequence"/>
</dbReference>
<feature type="transmembrane region" description="Helical" evidence="6">
    <location>
        <begin position="314"/>
        <end position="347"/>
    </location>
</feature>
<keyword evidence="2" id="KW-1003">Cell membrane</keyword>
<dbReference type="GO" id="GO:0005886">
    <property type="term" value="C:plasma membrane"/>
    <property type="evidence" value="ECO:0007669"/>
    <property type="project" value="UniProtKB-SubCell"/>
</dbReference>
<accession>A0A845SHR5</accession>
<evidence type="ECO:0000259" key="7">
    <source>
        <dbReference type="SMART" id="SM00849"/>
    </source>
</evidence>
<dbReference type="SMART" id="SM00849">
    <property type="entry name" value="Lactamase_B"/>
    <property type="match status" value="1"/>
</dbReference>